<proteinExistence type="predicted"/>
<sequence length="42" mass="4229">KESLDFDSVNEGAENEGPALEDDPAVGDKVLAVGDEGLGIGV</sequence>
<dbReference type="EMBL" id="BKCJ011809392">
    <property type="protein sequence ID" value="GFD54721.1"/>
    <property type="molecule type" value="Genomic_DNA"/>
</dbReference>
<feature type="non-terminal residue" evidence="2">
    <location>
        <position position="1"/>
    </location>
</feature>
<name>A0A699XD34_TANCI</name>
<dbReference type="AlphaFoldDB" id="A0A699XD34"/>
<evidence type="ECO:0000313" key="2">
    <source>
        <dbReference type="EMBL" id="GFD54721.1"/>
    </source>
</evidence>
<evidence type="ECO:0000256" key="1">
    <source>
        <dbReference type="SAM" id="MobiDB-lite"/>
    </source>
</evidence>
<gene>
    <name evidence="2" type="ORF">Tci_926690</name>
</gene>
<protein>
    <submittedName>
        <fullName evidence="2">Uncharacterized protein</fullName>
    </submittedName>
</protein>
<comment type="caution">
    <text evidence="2">The sequence shown here is derived from an EMBL/GenBank/DDBJ whole genome shotgun (WGS) entry which is preliminary data.</text>
</comment>
<accession>A0A699XD34</accession>
<organism evidence="2">
    <name type="scientific">Tanacetum cinerariifolium</name>
    <name type="common">Dalmatian daisy</name>
    <name type="synonym">Chrysanthemum cinerariifolium</name>
    <dbReference type="NCBI Taxonomy" id="118510"/>
    <lineage>
        <taxon>Eukaryota</taxon>
        <taxon>Viridiplantae</taxon>
        <taxon>Streptophyta</taxon>
        <taxon>Embryophyta</taxon>
        <taxon>Tracheophyta</taxon>
        <taxon>Spermatophyta</taxon>
        <taxon>Magnoliopsida</taxon>
        <taxon>eudicotyledons</taxon>
        <taxon>Gunneridae</taxon>
        <taxon>Pentapetalae</taxon>
        <taxon>asterids</taxon>
        <taxon>campanulids</taxon>
        <taxon>Asterales</taxon>
        <taxon>Asteraceae</taxon>
        <taxon>Asteroideae</taxon>
        <taxon>Anthemideae</taxon>
        <taxon>Anthemidinae</taxon>
        <taxon>Tanacetum</taxon>
    </lineage>
</organism>
<feature type="region of interest" description="Disordered" evidence="1">
    <location>
        <begin position="1"/>
        <end position="25"/>
    </location>
</feature>
<reference evidence="2" key="1">
    <citation type="journal article" date="2019" name="Sci. Rep.">
        <title>Draft genome of Tanacetum cinerariifolium, the natural source of mosquito coil.</title>
        <authorList>
            <person name="Yamashiro T."/>
            <person name="Shiraishi A."/>
            <person name="Satake H."/>
            <person name="Nakayama K."/>
        </authorList>
    </citation>
    <scope>NUCLEOTIDE SEQUENCE</scope>
</reference>